<name>A0A5N5V3M4_MYCPH</name>
<comment type="caution">
    <text evidence="1">The sequence shown here is derived from an EMBL/GenBank/DDBJ whole genome shotgun (WGS) entry which is preliminary data.</text>
</comment>
<dbReference type="AlphaFoldDB" id="A0A5N5V3M4"/>
<organism evidence="1 2">
    <name type="scientific">Mycolicibacterium phlei DSM 43239 = CCUG 21000</name>
    <dbReference type="NCBI Taxonomy" id="1226750"/>
    <lineage>
        <taxon>Bacteria</taxon>
        <taxon>Bacillati</taxon>
        <taxon>Actinomycetota</taxon>
        <taxon>Actinomycetes</taxon>
        <taxon>Mycobacteriales</taxon>
        <taxon>Mycobacteriaceae</taxon>
        <taxon>Mycolicibacterium</taxon>
    </lineage>
</organism>
<dbReference type="PANTHER" id="PTHR34853:SF1">
    <property type="entry name" value="LIPASE 5"/>
    <property type="match status" value="1"/>
</dbReference>
<evidence type="ECO:0000313" key="1">
    <source>
        <dbReference type="EMBL" id="KAB7756533.1"/>
    </source>
</evidence>
<dbReference type="PANTHER" id="PTHR34853">
    <property type="match status" value="1"/>
</dbReference>
<dbReference type="GO" id="GO:0016042">
    <property type="term" value="P:lipid catabolic process"/>
    <property type="evidence" value="ECO:0007669"/>
    <property type="project" value="InterPro"/>
</dbReference>
<keyword evidence="2" id="KW-1185">Reference proteome</keyword>
<proteinExistence type="predicted"/>
<dbReference type="Gene3D" id="3.40.50.1820">
    <property type="entry name" value="alpha/beta hydrolase"/>
    <property type="match status" value="2"/>
</dbReference>
<dbReference type="InterPro" id="IPR005152">
    <property type="entry name" value="Lipase_secreted"/>
</dbReference>
<evidence type="ECO:0008006" key="3">
    <source>
        <dbReference type="Google" id="ProtNLM"/>
    </source>
</evidence>
<dbReference type="InterPro" id="IPR029058">
    <property type="entry name" value="AB_hydrolase_fold"/>
</dbReference>
<accession>A0A5N5V3M4</accession>
<protein>
    <recommendedName>
        <fullName evidence="3">Lipase</fullName>
    </recommendedName>
</protein>
<dbReference type="PIRSF" id="PIRSF029171">
    <property type="entry name" value="Esterase_LipA"/>
    <property type="match status" value="1"/>
</dbReference>
<evidence type="ECO:0000313" key="2">
    <source>
        <dbReference type="Proteomes" id="UP000325690"/>
    </source>
</evidence>
<dbReference type="Proteomes" id="UP000325690">
    <property type="component" value="Unassembled WGS sequence"/>
</dbReference>
<dbReference type="EMBL" id="ANBP01000012">
    <property type="protein sequence ID" value="KAB7756533.1"/>
    <property type="molecule type" value="Genomic_DNA"/>
</dbReference>
<dbReference type="GeneID" id="74301990"/>
<dbReference type="GO" id="GO:0004806">
    <property type="term" value="F:triacylglycerol lipase activity"/>
    <property type="evidence" value="ECO:0007669"/>
    <property type="project" value="InterPro"/>
</dbReference>
<dbReference type="SUPFAM" id="SSF53474">
    <property type="entry name" value="alpha/beta-Hydrolases"/>
    <property type="match status" value="1"/>
</dbReference>
<dbReference type="Pfam" id="PF03583">
    <property type="entry name" value="LIP"/>
    <property type="match status" value="1"/>
</dbReference>
<dbReference type="RefSeq" id="WP_061481494.1">
    <property type="nucleotide sequence ID" value="NZ_ANBO01000023.1"/>
</dbReference>
<gene>
    <name evidence="1" type="ORF">MPHL21000_10665</name>
</gene>
<reference evidence="1 2" key="1">
    <citation type="submission" date="2012-10" db="EMBL/GenBank/DDBJ databases">
        <title>The draft sequence of the Mycobacterium pheli genome.</title>
        <authorList>
            <person name="Pettersson B.M.F."/>
            <person name="Das S."/>
            <person name="Dasgupta S."/>
            <person name="Bhattacharya A."/>
            <person name="Kirsebom L.A."/>
        </authorList>
    </citation>
    <scope>NUCLEOTIDE SEQUENCE [LARGE SCALE GENOMIC DNA]</scope>
    <source>
        <strain evidence="1 2">CCUG 21000</strain>
    </source>
</reference>
<sequence>MRRVAGWAAAAVAVAVLATVVAWVTLRDRDTTATAPGDLVSSSGMPLAATPSGHMFGAKVTYRSTTGDGDPTVVSGTVFMPAGPPPTGGWPVIAVGHPTTGIDENCAPSRSDTLRGLRDLVTGLVDRGYAVALTDFSGLGTPGPHRYLDHRTAGRELIDSVRALRHVFPAASARWAALGASQGGGAAWSAAEQADSYGRGLDLVGAAVVAPAADVSGLVDKAEAGTLTIDQNRFLATVIESLARLDPDLDRDDYRRGAVARHWDVLTACRGDVEDRRPQAEAEIRPGDLAPADPQAARRLRDHLAASAVPREPLAAPLFVTFGGRDASIDAQWTAGAVARACELGGQVESLPQPDADHYTIGYDAALAWLADRFAGAPADSVCVR</sequence>